<dbReference type="AlphaFoldDB" id="A0A3P7EDP3"/>
<accession>A0A3P7EDP3</accession>
<evidence type="ECO:0000313" key="1">
    <source>
        <dbReference type="EMBL" id="VDM14584.1"/>
    </source>
</evidence>
<dbReference type="EMBL" id="UYWW01006173">
    <property type="protein sequence ID" value="VDM14584.1"/>
    <property type="molecule type" value="Genomic_DNA"/>
</dbReference>
<gene>
    <name evidence="1" type="ORF">WBA_LOCUS7970</name>
</gene>
<protein>
    <submittedName>
        <fullName evidence="1">Uncharacterized protein</fullName>
    </submittedName>
</protein>
<reference evidence="1 2" key="1">
    <citation type="submission" date="2018-11" db="EMBL/GenBank/DDBJ databases">
        <authorList>
            <consortium name="Pathogen Informatics"/>
        </authorList>
    </citation>
    <scope>NUCLEOTIDE SEQUENCE [LARGE SCALE GENOMIC DNA]</scope>
</reference>
<dbReference type="OMA" id="KYENSAT"/>
<proteinExistence type="predicted"/>
<dbReference type="InParanoid" id="A0A3P7EDP3"/>
<keyword evidence="2" id="KW-1185">Reference proteome</keyword>
<organism evidence="1 2">
    <name type="scientific">Wuchereria bancrofti</name>
    <dbReference type="NCBI Taxonomy" id="6293"/>
    <lineage>
        <taxon>Eukaryota</taxon>
        <taxon>Metazoa</taxon>
        <taxon>Ecdysozoa</taxon>
        <taxon>Nematoda</taxon>
        <taxon>Chromadorea</taxon>
        <taxon>Rhabditida</taxon>
        <taxon>Spirurina</taxon>
        <taxon>Spiruromorpha</taxon>
        <taxon>Filarioidea</taxon>
        <taxon>Onchocercidae</taxon>
        <taxon>Wuchereria</taxon>
    </lineage>
</organism>
<dbReference type="Proteomes" id="UP000270924">
    <property type="component" value="Unassembled WGS sequence"/>
</dbReference>
<evidence type="ECO:0000313" key="2">
    <source>
        <dbReference type="Proteomes" id="UP000270924"/>
    </source>
</evidence>
<sequence length="370" mass="41525">MQRTDSGQSIIRVTTASTTLQIARRNELNHLIVAENDSTTIDDNNDNNKFNSDDIRIDFTTLKQNSSHSQTINEQSTIPINNNTLTNDMNNLDDNFISTTAIDETISTALTFEEQNQKSHFTTAKISLTESNVNSDKMEMTSINSSKFNQIIIDPENLTLNMKDDSFLSEKSQSPFELSSFSVFHLQTSMIPLSLSPLSASSTTTIATIDDNSLMEISPADKFLSNNDEKIIQSNSGNNKKSKIANNKYFYRKEINLNSTFAKNIEFDELDRKKIETNLVQNRNEQRQTKKAKTLIDKISTTHLPNNDLSSDSVELSSILGNQINNAFSNLIHLEKQQMGLSIPKYKNSATGIIFAQLPKQNGVNTVMKM</sequence>
<name>A0A3P7EDP3_WUCBA</name>